<keyword evidence="12 15" id="KW-0170">Cobalt</keyword>
<evidence type="ECO:0000256" key="15">
    <source>
        <dbReference type="HAMAP-Rule" id="MF_01690"/>
    </source>
</evidence>
<proteinExistence type="inferred from homology"/>
<dbReference type="GO" id="GO:0009014">
    <property type="term" value="F:succinyl-diaminopimelate desuccinylase activity"/>
    <property type="evidence" value="ECO:0007669"/>
    <property type="project" value="UniProtKB-EC"/>
</dbReference>
<comment type="cofactor">
    <cofactor evidence="15">
        <name>Zn(2+)</name>
        <dbReference type="ChEBI" id="CHEBI:29105"/>
    </cofactor>
    <cofactor evidence="15">
        <name>Co(2+)</name>
        <dbReference type="ChEBI" id="CHEBI:48828"/>
    </cofactor>
    <text evidence="15">Binds 2 Zn(2+) or Co(2+) ions per subunit.</text>
</comment>
<gene>
    <name evidence="15 17" type="primary">dapE</name>
    <name evidence="17" type="ORF">MUN46_006980</name>
</gene>
<feature type="active site" description="Proton acceptor" evidence="15">
    <location>
        <position position="142"/>
    </location>
</feature>
<protein>
    <recommendedName>
        <fullName evidence="5 15">Succinyl-diaminopimelate desuccinylase</fullName>
        <shortName evidence="15">SDAP desuccinylase</shortName>
        <ecNumber evidence="4 15">3.5.1.18</ecNumber>
    </recommendedName>
    <alternativeName>
        <fullName evidence="13 15">N-succinyl-LL-2,6-diaminoheptanedioate amidohydrolase</fullName>
    </alternativeName>
</protein>
<dbReference type="RefSeq" id="WP_285230581.1">
    <property type="nucleotide sequence ID" value="NZ_JAKZJU020000001.1"/>
</dbReference>
<evidence type="ECO:0000256" key="13">
    <source>
        <dbReference type="ARBA" id="ARBA00031891"/>
    </source>
</evidence>
<dbReference type="InterPro" id="IPR005941">
    <property type="entry name" value="DapE_proteobac"/>
</dbReference>
<evidence type="ECO:0000259" key="16">
    <source>
        <dbReference type="Pfam" id="PF07687"/>
    </source>
</evidence>
<evidence type="ECO:0000256" key="9">
    <source>
        <dbReference type="ARBA" id="ARBA00022833"/>
    </source>
</evidence>
<dbReference type="NCBIfam" id="TIGR01246">
    <property type="entry name" value="dapE_proteo"/>
    <property type="match status" value="1"/>
</dbReference>
<keyword evidence="6 15" id="KW-0028">Amino-acid biosynthesis</keyword>
<dbReference type="InterPro" id="IPR011650">
    <property type="entry name" value="Peptidase_M20_dimer"/>
</dbReference>
<evidence type="ECO:0000256" key="6">
    <source>
        <dbReference type="ARBA" id="ARBA00022605"/>
    </source>
</evidence>
<feature type="active site" evidence="15">
    <location>
        <position position="77"/>
    </location>
</feature>
<evidence type="ECO:0000256" key="10">
    <source>
        <dbReference type="ARBA" id="ARBA00022915"/>
    </source>
</evidence>
<feature type="binding site" evidence="15">
    <location>
        <position position="108"/>
    </location>
    <ligand>
        <name>Zn(2+)</name>
        <dbReference type="ChEBI" id="CHEBI:29105"/>
        <label>2</label>
    </ligand>
</feature>
<evidence type="ECO:0000256" key="1">
    <source>
        <dbReference type="ARBA" id="ARBA00005130"/>
    </source>
</evidence>
<feature type="binding site" evidence="15">
    <location>
        <position position="171"/>
    </location>
    <ligand>
        <name>Zn(2+)</name>
        <dbReference type="ChEBI" id="CHEBI:29105"/>
        <label>1</label>
    </ligand>
</feature>
<evidence type="ECO:0000256" key="7">
    <source>
        <dbReference type="ARBA" id="ARBA00022723"/>
    </source>
</evidence>
<dbReference type="Pfam" id="PF07687">
    <property type="entry name" value="M20_dimer"/>
    <property type="match status" value="1"/>
</dbReference>
<comment type="caution">
    <text evidence="17">The sequence shown here is derived from an EMBL/GenBank/DDBJ whole genome shotgun (WGS) entry which is preliminary data.</text>
</comment>
<feature type="binding site" evidence="15">
    <location>
        <position position="364"/>
    </location>
    <ligand>
        <name>Zn(2+)</name>
        <dbReference type="ChEBI" id="CHEBI:29105"/>
        <label>2</label>
    </ligand>
</feature>
<dbReference type="Pfam" id="PF01546">
    <property type="entry name" value="Peptidase_M20"/>
    <property type="match status" value="1"/>
</dbReference>
<dbReference type="SUPFAM" id="SSF53187">
    <property type="entry name" value="Zn-dependent exopeptidases"/>
    <property type="match status" value="1"/>
</dbReference>
<sequence>MQPLPMQKTFNALELARQLIACESVTPREAGAYRPIRTLLEPLGFSARQELTPNGTTNLWLRRGQSDPLFVFAGHVDVVPPGEASLWTSPPFEPQLRDGRLYGRGSADMKSSDAAFAAAAAEFVTAHPGHRGSIALLLTSDEEGDGDEGTKRVVEQLRQAGVRPRWSLIGEPSSAEKLGDTVKVGRRGSLNAAVVFTGRQGHVAYPAKCANPIHAASRLIAELSARVWDQGSADFPPTSFQVSNFRSGVGAVNVVPGRAEVKFNLRYSAAWKPQDLIREIESAAGRVLEGTGVRADFTWRIDALPFVTLRRGPGSLAEALAGAIEEETGMRPELSTSGGTSDARFIAPISEETLEFGPTNATIHSPNENIGAEEPEALKRIYRGLLERLLA</sequence>
<evidence type="ECO:0000256" key="12">
    <source>
        <dbReference type="ARBA" id="ARBA00023285"/>
    </source>
</evidence>
<feature type="binding site" evidence="15">
    <location>
        <position position="143"/>
    </location>
    <ligand>
        <name>Zn(2+)</name>
        <dbReference type="ChEBI" id="CHEBI:29105"/>
        <label>2</label>
    </ligand>
</feature>
<comment type="similarity">
    <text evidence="2 15">Belongs to the peptidase M20A family. DapE subfamily.</text>
</comment>
<keyword evidence="10 15" id="KW-0220">Diaminopimelate biosynthesis</keyword>
<evidence type="ECO:0000313" key="18">
    <source>
        <dbReference type="Proteomes" id="UP001165481"/>
    </source>
</evidence>
<dbReference type="PANTHER" id="PTHR43808">
    <property type="entry name" value="ACETYLORNITHINE DEACETYLASE"/>
    <property type="match status" value="1"/>
</dbReference>
<evidence type="ECO:0000256" key="8">
    <source>
        <dbReference type="ARBA" id="ARBA00022801"/>
    </source>
</evidence>
<evidence type="ECO:0000256" key="2">
    <source>
        <dbReference type="ARBA" id="ARBA00006746"/>
    </source>
</evidence>
<dbReference type="HAMAP" id="MF_01690">
    <property type="entry name" value="DapE"/>
    <property type="match status" value="1"/>
</dbReference>
<keyword evidence="18" id="KW-1185">Reference proteome</keyword>
<evidence type="ECO:0000256" key="3">
    <source>
        <dbReference type="ARBA" id="ARBA00011738"/>
    </source>
</evidence>
<dbReference type="InterPro" id="IPR036264">
    <property type="entry name" value="Bact_exopeptidase_dim_dom"/>
</dbReference>
<organism evidence="17 18">
    <name type="scientific">Mesosutterella faecium</name>
    <dbReference type="NCBI Taxonomy" id="2925194"/>
    <lineage>
        <taxon>Bacteria</taxon>
        <taxon>Pseudomonadati</taxon>
        <taxon>Pseudomonadota</taxon>
        <taxon>Betaproteobacteria</taxon>
        <taxon>Burkholderiales</taxon>
        <taxon>Sutterellaceae</taxon>
        <taxon>Mesosutterella</taxon>
    </lineage>
</organism>
<evidence type="ECO:0000256" key="11">
    <source>
        <dbReference type="ARBA" id="ARBA00023154"/>
    </source>
</evidence>
<dbReference type="NCBIfam" id="NF009557">
    <property type="entry name" value="PRK13009.1"/>
    <property type="match status" value="1"/>
</dbReference>
<accession>A0ABT7INY8</accession>
<evidence type="ECO:0000313" key="17">
    <source>
        <dbReference type="EMBL" id="MDL2059670.1"/>
    </source>
</evidence>
<keyword evidence="8 15" id="KW-0378">Hydrolase</keyword>
<feature type="binding site" evidence="15">
    <location>
        <position position="108"/>
    </location>
    <ligand>
        <name>Zn(2+)</name>
        <dbReference type="ChEBI" id="CHEBI:29105"/>
        <label>1</label>
    </ligand>
</feature>
<reference evidence="17" key="1">
    <citation type="submission" date="2023-03" db="EMBL/GenBank/DDBJ databases">
        <title>Mesosutterella sp. nov. isolated from porcine feces.</title>
        <authorList>
            <person name="Yu S."/>
        </authorList>
    </citation>
    <scope>NUCLEOTIDE SEQUENCE</scope>
    <source>
        <strain evidence="17">AGMB02718</strain>
    </source>
</reference>
<dbReference type="Gene3D" id="3.40.630.10">
    <property type="entry name" value="Zn peptidases"/>
    <property type="match status" value="2"/>
</dbReference>
<dbReference type="EMBL" id="JAKZJU020000001">
    <property type="protein sequence ID" value="MDL2059670.1"/>
    <property type="molecule type" value="Genomic_DNA"/>
</dbReference>
<dbReference type="EC" id="3.5.1.18" evidence="4 15"/>
<dbReference type="SUPFAM" id="SSF55031">
    <property type="entry name" value="Bacterial exopeptidase dimerisation domain"/>
    <property type="match status" value="1"/>
</dbReference>
<keyword evidence="7 15" id="KW-0479">Metal-binding</keyword>
<comment type="pathway">
    <text evidence="1 15">Amino-acid biosynthesis; L-lysine biosynthesis via DAP pathway; LL-2,6-diaminopimelate from (S)-tetrahydrodipicolinate (succinylase route): step 3/3.</text>
</comment>
<evidence type="ECO:0000256" key="4">
    <source>
        <dbReference type="ARBA" id="ARBA00011921"/>
    </source>
</evidence>
<dbReference type="Proteomes" id="UP001165481">
    <property type="component" value="Unassembled WGS sequence"/>
</dbReference>
<keyword evidence="9 15" id="KW-0862">Zinc</keyword>
<comment type="subunit">
    <text evidence="3 15">Homodimer.</text>
</comment>
<name>A0ABT7INY8_9BURK</name>
<evidence type="ECO:0000256" key="14">
    <source>
        <dbReference type="ARBA" id="ARBA00051301"/>
    </source>
</evidence>
<comment type="catalytic activity">
    <reaction evidence="14 15">
        <text>N-succinyl-(2S,6S)-2,6-diaminopimelate + H2O = (2S,6S)-2,6-diaminopimelate + succinate</text>
        <dbReference type="Rhea" id="RHEA:22608"/>
        <dbReference type="ChEBI" id="CHEBI:15377"/>
        <dbReference type="ChEBI" id="CHEBI:30031"/>
        <dbReference type="ChEBI" id="CHEBI:57609"/>
        <dbReference type="ChEBI" id="CHEBI:58087"/>
        <dbReference type="EC" id="3.5.1.18"/>
    </reaction>
</comment>
<dbReference type="InterPro" id="IPR002933">
    <property type="entry name" value="Peptidase_M20"/>
</dbReference>
<feature type="binding site" evidence="15">
    <location>
        <position position="75"/>
    </location>
    <ligand>
        <name>Zn(2+)</name>
        <dbReference type="ChEBI" id="CHEBI:29105"/>
        <label>1</label>
    </ligand>
</feature>
<dbReference type="InterPro" id="IPR050072">
    <property type="entry name" value="Peptidase_M20A"/>
</dbReference>
<comment type="function">
    <text evidence="15">Catalyzes the hydrolysis of N-succinyl-L,L-diaminopimelic acid (SDAP), forming succinate and LL-2,6-diaminopimelate (DAP), an intermediate involved in the bacterial biosynthesis of lysine and meso-diaminopimelic acid, an essential component of bacterial cell walls.</text>
</comment>
<dbReference type="PANTHER" id="PTHR43808:SF31">
    <property type="entry name" value="N-ACETYL-L-CITRULLINE DEACETYLASE"/>
    <property type="match status" value="1"/>
</dbReference>
<dbReference type="CDD" id="cd03891">
    <property type="entry name" value="M20_DapE_proteobac"/>
    <property type="match status" value="1"/>
</dbReference>
<feature type="domain" description="Peptidase M20 dimerisation" evidence="16">
    <location>
        <begin position="184"/>
        <end position="287"/>
    </location>
</feature>
<evidence type="ECO:0000256" key="5">
    <source>
        <dbReference type="ARBA" id="ARBA00022391"/>
    </source>
</evidence>
<keyword evidence="11 15" id="KW-0457">Lysine biosynthesis</keyword>